<protein>
    <submittedName>
        <fullName evidence="2">Uncharacterized protein</fullName>
    </submittedName>
</protein>
<proteinExistence type="predicted"/>
<dbReference type="OrthoDB" id="2616762at2"/>
<comment type="caution">
    <text evidence="2">The sequence shown here is derived from an EMBL/GenBank/DDBJ whole genome shotgun (WGS) entry which is preliminary data.</text>
</comment>
<organism evidence="2 3">
    <name type="scientific">Paenibacillus cremeus</name>
    <dbReference type="NCBI Taxonomy" id="2163881"/>
    <lineage>
        <taxon>Bacteria</taxon>
        <taxon>Bacillati</taxon>
        <taxon>Bacillota</taxon>
        <taxon>Bacilli</taxon>
        <taxon>Bacillales</taxon>
        <taxon>Paenibacillaceae</taxon>
        <taxon>Paenibacillus</taxon>
    </lineage>
</organism>
<evidence type="ECO:0000313" key="2">
    <source>
        <dbReference type="EMBL" id="TVY08295.1"/>
    </source>
</evidence>
<accession>A0A559K831</accession>
<dbReference type="EMBL" id="VNJI01000025">
    <property type="protein sequence ID" value="TVY08295.1"/>
    <property type="molecule type" value="Genomic_DNA"/>
</dbReference>
<keyword evidence="1" id="KW-0472">Membrane</keyword>
<sequence length="128" mass="14100">MMTLLAILGGLIGLAVTASAVLFAWSLYSQRKPEASTLLRWTFFDYALFALFMIGSLFLFTDLIAVLRDSESYPPYHYGYLLCGFIFTFAGMVMMALRLAVTVSMGRAAGAASMPNHQHEPSQAEQAE</sequence>
<feature type="transmembrane region" description="Helical" evidence="1">
    <location>
        <begin position="78"/>
        <end position="97"/>
    </location>
</feature>
<dbReference type="AlphaFoldDB" id="A0A559K831"/>
<reference evidence="2 3" key="1">
    <citation type="submission" date="2019-07" db="EMBL/GenBank/DDBJ databases">
        <authorList>
            <person name="Kim J."/>
        </authorList>
    </citation>
    <scope>NUCLEOTIDE SEQUENCE [LARGE SCALE GENOMIC DNA]</scope>
    <source>
        <strain evidence="2 3">JC52</strain>
    </source>
</reference>
<keyword evidence="1" id="KW-1133">Transmembrane helix</keyword>
<gene>
    <name evidence="2" type="ORF">FPZ49_19715</name>
</gene>
<keyword evidence="3" id="KW-1185">Reference proteome</keyword>
<dbReference type="RefSeq" id="WP_144850075.1">
    <property type="nucleotide sequence ID" value="NZ_VNJI01000025.1"/>
</dbReference>
<dbReference type="Proteomes" id="UP000317036">
    <property type="component" value="Unassembled WGS sequence"/>
</dbReference>
<name>A0A559K831_9BACL</name>
<evidence type="ECO:0000256" key="1">
    <source>
        <dbReference type="SAM" id="Phobius"/>
    </source>
</evidence>
<keyword evidence="1" id="KW-0812">Transmembrane</keyword>
<feature type="transmembrane region" description="Helical" evidence="1">
    <location>
        <begin position="44"/>
        <end position="66"/>
    </location>
</feature>
<evidence type="ECO:0000313" key="3">
    <source>
        <dbReference type="Proteomes" id="UP000317036"/>
    </source>
</evidence>